<evidence type="ECO:0000256" key="1">
    <source>
        <dbReference type="SAM" id="MobiDB-lite"/>
    </source>
</evidence>
<feature type="region of interest" description="Disordered" evidence="1">
    <location>
        <begin position="1"/>
        <end position="21"/>
    </location>
</feature>
<name>A0A1C9EG76_ATV</name>
<dbReference type="Proteomes" id="UP000225139">
    <property type="component" value="Segment"/>
</dbReference>
<proteinExistence type="predicted"/>
<feature type="compositionally biased region" description="Basic residues" evidence="1">
    <location>
        <begin position="8"/>
        <end position="17"/>
    </location>
</feature>
<dbReference type="EMBL" id="KX607102">
    <property type="protein sequence ID" value="AON96502.1"/>
    <property type="molecule type" value="Genomic_DNA"/>
</dbReference>
<reference evidence="2" key="1">
    <citation type="submission" date="2016-07" db="EMBL/GenBank/DDBJ databases">
        <authorList>
            <person name="Vestergaard G."/>
            <person name="Garrett R.A."/>
        </authorList>
    </citation>
    <scope>NUCLEOTIDE SEQUENCE [LARGE SCALE GENOMIC DNA]</scope>
    <source>
        <strain evidence="2">ATV.v1</strain>
    </source>
</reference>
<protein>
    <submittedName>
        <fullName evidence="2">Uncharacterized protein</fullName>
    </submittedName>
</protein>
<organism evidence="2">
    <name type="scientific">Acidianus two-tailed phage variant 1</name>
    <dbReference type="NCBI Taxonomy" id="1898550"/>
    <lineage>
        <taxon>Viruses</taxon>
        <taxon>Viruses incertae sedis</taxon>
        <taxon>Bicaudaviridae</taxon>
        <taxon>Bicaudavirus</taxon>
        <taxon>Acidianus two-tailed virus</taxon>
    </lineage>
</organism>
<accession>A0A1C9EG76</accession>
<sequence length="86" mass="10087">MLSNSTSRNRHSKHNKKNTREDFDGYYFNKNVVICDDKGQKITAKVYKTSKYWLMLKTSDGKTIFMNKAFIKSIELAEEEEKDDLA</sequence>
<dbReference type="SMR" id="A0A1C9EG76"/>
<evidence type="ECO:0000313" key="2">
    <source>
        <dbReference type="EMBL" id="AON96502.1"/>
    </source>
</evidence>